<dbReference type="STRING" id="521013.SAMN04488567_0818"/>
<evidence type="ECO:0000256" key="2">
    <source>
        <dbReference type="ARBA" id="ARBA00005695"/>
    </source>
</evidence>
<dbReference type="AlphaFoldDB" id="A0A1G7A5T8"/>
<dbReference type="Pfam" id="PF00496">
    <property type="entry name" value="SBP_bac_5"/>
    <property type="match status" value="1"/>
</dbReference>
<evidence type="ECO:0000259" key="5">
    <source>
        <dbReference type="Pfam" id="PF00496"/>
    </source>
</evidence>
<comment type="similarity">
    <text evidence="2">Belongs to the bacterial solute-binding protein 5 family.</text>
</comment>
<dbReference type="PANTHER" id="PTHR30290">
    <property type="entry name" value="PERIPLASMIC BINDING COMPONENT OF ABC TRANSPORTER"/>
    <property type="match status" value="1"/>
</dbReference>
<dbReference type="SUPFAM" id="SSF53850">
    <property type="entry name" value="Periplasmic binding protein-like II"/>
    <property type="match status" value="1"/>
</dbReference>
<dbReference type="Gene3D" id="3.10.105.10">
    <property type="entry name" value="Dipeptide-binding Protein, Domain 3"/>
    <property type="match status" value="1"/>
</dbReference>
<comment type="subcellular location">
    <subcellularLocation>
        <location evidence="1">Periplasm</location>
    </subcellularLocation>
</comment>
<keyword evidence="3" id="KW-0732">Signal</keyword>
<dbReference type="EMBL" id="FNAT01000001">
    <property type="protein sequence ID" value="SDE10013.1"/>
    <property type="molecule type" value="Genomic_DNA"/>
</dbReference>
<dbReference type="RefSeq" id="WP_242652181.1">
    <property type="nucleotide sequence ID" value="NZ_FNAT01000001.1"/>
</dbReference>
<accession>A0A1G7A5T8</accession>
<dbReference type="PANTHER" id="PTHR30290:SF38">
    <property type="entry name" value="D,D-DIPEPTIDE-BINDING PERIPLASMIC PROTEIN DDPA-RELATED"/>
    <property type="match status" value="1"/>
</dbReference>
<dbReference type="GO" id="GO:0030288">
    <property type="term" value="C:outer membrane-bounded periplasmic space"/>
    <property type="evidence" value="ECO:0007669"/>
    <property type="project" value="UniProtKB-ARBA"/>
</dbReference>
<dbReference type="Proteomes" id="UP000198922">
    <property type="component" value="Unassembled WGS sequence"/>
</dbReference>
<evidence type="ECO:0000256" key="4">
    <source>
        <dbReference type="SAM" id="MobiDB-lite"/>
    </source>
</evidence>
<dbReference type="InterPro" id="IPR000914">
    <property type="entry name" value="SBP_5_dom"/>
</dbReference>
<dbReference type="GO" id="GO:1904680">
    <property type="term" value="F:peptide transmembrane transporter activity"/>
    <property type="evidence" value="ECO:0007669"/>
    <property type="project" value="TreeGrafter"/>
</dbReference>
<dbReference type="InterPro" id="IPR006311">
    <property type="entry name" value="TAT_signal"/>
</dbReference>
<dbReference type="GO" id="GO:0015833">
    <property type="term" value="P:peptide transport"/>
    <property type="evidence" value="ECO:0007669"/>
    <property type="project" value="TreeGrafter"/>
</dbReference>
<protein>
    <submittedName>
        <fullName evidence="6">Peptide/nickel transport system substrate-binding protein</fullName>
    </submittedName>
</protein>
<evidence type="ECO:0000256" key="1">
    <source>
        <dbReference type="ARBA" id="ARBA00004418"/>
    </source>
</evidence>
<evidence type="ECO:0000313" key="6">
    <source>
        <dbReference type="EMBL" id="SDE10013.1"/>
    </source>
</evidence>
<dbReference type="PIRSF" id="PIRSF002741">
    <property type="entry name" value="MppA"/>
    <property type="match status" value="1"/>
</dbReference>
<dbReference type="CDD" id="cd08503">
    <property type="entry name" value="PBP2_NikA_DppA_OppA_like_17"/>
    <property type="match status" value="1"/>
</dbReference>
<dbReference type="GO" id="GO:0043190">
    <property type="term" value="C:ATP-binding cassette (ABC) transporter complex"/>
    <property type="evidence" value="ECO:0007669"/>
    <property type="project" value="InterPro"/>
</dbReference>
<proteinExistence type="inferred from homology"/>
<dbReference type="PROSITE" id="PS51318">
    <property type="entry name" value="TAT"/>
    <property type="match status" value="1"/>
</dbReference>
<evidence type="ECO:0000256" key="3">
    <source>
        <dbReference type="ARBA" id="ARBA00022729"/>
    </source>
</evidence>
<gene>
    <name evidence="6" type="ORF">SAMN04488567_0818</name>
</gene>
<dbReference type="InterPro" id="IPR030678">
    <property type="entry name" value="Peptide/Ni-bd"/>
</dbReference>
<feature type="region of interest" description="Disordered" evidence="4">
    <location>
        <begin position="216"/>
        <end position="237"/>
    </location>
</feature>
<keyword evidence="7" id="KW-1185">Reference proteome</keyword>
<organism evidence="6 7">
    <name type="scientific">Limimaricola pyoseonensis</name>
    <dbReference type="NCBI Taxonomy" id="521013"/>
    <lineage>
        <taxon>Bacteria</taxon>
        <taxon>Pseudomonadati</taxon>
        <taxon>Pseudomonadota</taxon>
        <taxon>Alphaproteobacteria</taxon>
        <taxon>Rhodobacterales</taxon>
        <taxon>Paracoccaceae</taxon>
        <taxon>Limimaricola</taxon>
    </lineage>
</organism>
<name>A0A1G7A5T8_9RHOB</name>
<reference evidence="7" key="1">
    <citation type="submission" date="2016-10" db="EMBL/GenBank/DDBJ databases">
        <authorList>
            <person name="Varghese N."/>
            <person name="Submissions S."/>
        </authorList>
    </citation>
    <scope>NUCLEOTIDE SEQUENCE [LARGE SCALE GENOMIC DNA]</scope>
    <source>
        <strain evidence="7">DSM 21424</strain>
    </source>
</reference>
<evidence type="ECO:0000313" key="7">
    <source>
        <dbReference type="Proteomes" id="UP000198922"/>
    </source>
</evidence>
<dbReference type="Gene3D" id="3.40.190.10">
    <property type="entry name" value="Periplasmic binding protein-like II"/>
    <property type="match status" value="1"/>
</dbReference>
<feature type="domain" description="Solute-binding protein family 5" evidence="5">
    <location>
        <begin position="105"/>
        <end position="455"/>
    </location>
</feature>
<sequence length="548" mass="60759">MPPPRSAALHPVASADARELRAGRMSRREFLTRATALGVSAPAALGLAGLPVPGRAGPSPRPGGTLRVEMETRPIVDPRRAEWSQVANFYRGWLEYLVRYQRDGTLVPMLLERWEVDDAATLFTLHLREGVTWNNSDRFTADDVVRNIEGWCDSRVPGNSMALRMSALLDPATGRARPGAIERLDEVTVRLTLSRPDVSLIASMADYPAAIVHGSFDGGDPSERPVGTGPYLPETNEPGQRQVLVRNPDHDWWGTEIFGGPHLDRIEYLDYGTDPAAKLAAARAGEIDMTARTAGDFVTAFDEIGWTGSEVMSAATLAVRFNQAHAPYGELRVRRALQMAVDNAIILELGHGGRGLVADNHHVCPIHPDYAEVEPQQHDPAAARAALVEAGHGAHVFELVSLDDAWQARSCDAVAAQLLDAGISVERRVLPGPLFWDGWRDFPFSATEWNMRPLGVQVLSLAYRSNAPWNETGYANETFDQLLDEAMSVTDARRRSLVMARIERLLQEDGVLIQPYWRALFRHHAPAVRDAGMHPMFEHHHHEWWIDR</sequence>
<dbReference type="InterPro" id="IPR039424">
    <property type="entry name" value="SBP_5"/>
</dbReference>